<dbReference type="HOGENOM" id="CLU_093826_1_1_9"/>
<dbReference type="NCBIfam" id="TIGR01906">
    <property type="entry name" value="integ_TIGR01906"/>
    <property type="match status" value="1"/>
</dbReference>
<proteinExistence type="predicted"/>
<feature type="transmembrane region" description="Helical" evidence="1">
    <location>
        <begin position="21"/>
        <end position="45"/>
    </location>
</feature>
<dbReference type="OrthoDB" id="9813051at2"/>
<dbReference type="Proteomes" id="UP000013777">
    <property type="component" value="Unassembled WGS sequence"/>
</dbReference>
<reference evidence="2 3" key="1">
    <citation type="submission" date="2013-02" db="EMBL/GenBank/DDBJ databases">
        <title>The Genome Sequence of Enterococcus asini ATCC_700915.</title>
        <authorList>
            <consortium name="The Broad Institute Genome Sequencing Platform"/>
            <consortium name="The Broad Institute Genome Sequencing Center for Infectious Disease"/>
            <person name="Earl A.M."/>
            <person name="Gilmore M.S."/>
            <person name="Lebreton F."/>
            <person name="Walker B."/>
            <person name="Young S.K."/>
            <person name="Zeng Q."/>
            <person name="Gargeya S."/>
            <person name="Fitzgerald M."/>
            <person name="Haas B."/>
            <person name="Abouelleil A."/>
            <person name="Alvarado L."/>
            <person name="Arachchi H.M."/>
            <person name="Berlin A.M."/>
            <person name="Chapman S.B."/>
            <person name="Dewar J."/>
            <person name="Goldberg J."/>
            <person name="Griggs A."/>
            <person name="Gujja S."/>
            <person name="Hansen M."/>
            <person name="Howarth C."/>
            <person name="Imamovic A."/>
            <person name="Larimer J."/>
            <person name="McCowan C."/>
            <person name="Murphy C."/>
            <person name="Neiman D."/>
            <person name="Pearson M."/>
            <person name="Priest M."/>
            <person name="Roberts A."/>
            <person name="Saif S."/>
            <person name="Shea T."/>
            <person name="Sisk P."/>
            <person name="Sykes S."/>
            <person name="Wortman J."/>
            <person name="Nusbaum C."/>
            <person name="Birren B."/>
        </authorList>
    </citation>
    <scope>NUCLEOTIDE SEQUENCE [LARGE SCALE GENOMIC DNA]</scope>
    <source>
        <strain evidence="2 3">ATCC 700915</strain>
    </source>
</reference>
<dbReference type="eggNOG" id="COG4478">
    <property type="taxonomic scope" value="Bacteria"/>
</dbReference>
<dbReference type="STRING" id="57732.RU94_GL001993"/>
<dbReference type="InterPro" id="IPR010178">
    <property type="entry name" value="Lit"/>
</dbReference>
<dbReference type="RefSeq" id="WP_010754358.1">
    <property type="nucleotide sequence ID" value="NZ_ASVU01000001.1"/>
</dbReference>
<organism evidence="2 3">
    <name type="scientific">Enterococcus asini ATCC 700915</name>
    <dbReference type="NCBI Taxonomy" id="1158606"/>
    <lineage>
        <taxon>Bacteria</taxon>
        <taxon>Bacillati</taxon>
        <taxon>Bacillota</taxon>
        <taxon>Bacilli</taxon>
        <taxon>Lactobacillales</taxon>
        <taxon>Enterococcaceae</taxon>
        <taxon>Enterococcus</taxon>
    </lineage>
</organism>
<dbReference type="GeneID" id="78365047"/>
<keyword evidence="3" id="KW-1185">Reference proteome</keyword>
<evidence type="ECO:0000256" key="1">
    <source>
        <dbReference type="SAM" id="Phobius"/>
    </source>
</evidence>
<dbReference type="EMBL" id="AJAP01000016">
    <property type="protein sequence ID" value="EOH86035.1"/>
    <property type="molecule type" value="Genomic_DNA"/>
</dbReference>
<keyword evidence="1" id="KW-1133">Transmembrane helix</keyword>
<dbReference type="Pfam" id="PF07314">
    <property type="entry name" value="Lit"/>
    <property type="match status" value="1"/>
</dbReference>
<feature type="transmembrane region" description="Helical" evidence="1">
    <location>
        <begin position="145"/>
        <end position="169"/>
    </location>
</feature>
<name>R2RRM6_9ENTE</name>
<feature type="transmembrane region" description="Helical" evidence="1">
    <location>
        <begin position="198"/>
        <end position="220"/>
    </location>
</feature>
<keyword evidence="1" id="KW-0472">Membrane</keyword>
<feature type="transmembrane region" description="Helical" evidence="1">
    <location>
        <begin position="110"/>
        <end position="133"/>
    </location>
</feature>
<accession>R2RRM6</accession>
<dbReference type="AlphaFoldDB" id="R2RRM6"/>
<dbReference type="PATRIC" id="fig|1158606.3.peg.1680"/>
<evidence type="ECO:0000313" key="3">
    <source>
        <dbReference type="Proteomes" id="UP000013777"/>
    </source>
</evidence>
<sequence length="227" mass="26359">MSRRDKGAISQKARPLNSKKQRVLAIFGLVSLFLFLLTLAITITINFRPLYRFSIQRFDLLTISGLDQGTLLKNFDQLMDFLNKPWITSMNLPDFPMSAAGYGHFVDVKYLFLLNYAVLLVTVIPAVAYLLYLKRNGRLWQLVRPFQWGMGVPVILGFLMAIGFDTFFVKFHELFFSNYDWLFDPATDPIINVLPEGFFMYCFILAFVLLELFFFSMVLVGRRSLRK</sequence>
<gene>
    <name evidence="2" type="ORF">UAS_01728</name>
</gene>
<comment type="caution">
    <text evidence="2">The sequence shown here is derived from an EMBL/GenBank/DDBJ whole genome shotgun (WGS) entry which is preliminary data.</text>
</comment>
<keyword evidence="1" id="KW-0812">Transmembrane</keyword>
<protein>
    <submittedName>
        <fullName evidence="2">Integral membrane protein</fullName>
    </submittedName>
</protein>
<evidence type="ECO:0000313" key="2">
    <source>
        <dbReference type="EMBL" id="EOH86035.1"/>
    </source>
</evidence>